<feature type="transmembrane region" description="Helical" evidence="1">
    <location>
        <begin position="49"/>
        <end position="72"/>
    </location>
</feature>
<sequence>MRETTFLEGVDFSRSRAGLPAASTSTYLAAFLFAFFFPVPLTMCVCRNCVCIGSVVTGSAFHFSILFCFIWAQKMYVVCSFVFDSEIRFVKVSVCTTFPFRFL</sequence>
<dbReference type="EMBL" id="GFPF01003435">
    <property type="protein sequence ID" value="MAA14581.1"/>
    <property type="molecule type" value="Transcribed_RNA"/>
</dbReference>
<keyword evidence="1" id="KW-0812">Transmembrane</keyword>
<accession>A0A224YJ99</accession>
<keyword evidence="1" id="KW-1133">Transmembrane helix</keyword>
<feature type="transmembrane region" description="Helical" evidence="1">
    <location>
        <begin position="17"/>
        <end position="37"/>
    </location>
</feature>
<proteinExistence type="predicted"/>
<evidence type="ECO:0000313" key="2">
    <source>
        <dbReference type="EMBL" id="MAA14581.1"/>
    </source>
</evidence>
<evidence type="ECO:0000256" key="1">
    <source>
        <dbReference type="SAM" id="Phobius"/>
    </source>
</evidence>
<organism evidence="2">
    <name type="scientific">Rhipicephalus zambeziensis</name>
    <dbReference type="NCBI Taxonomy" id="60191"/>
    <lineage>
        <taxon>Eukaryota</taxon>
        <taxon>Metazoa</taxon>
        <taxon>Ecdysozoa</taxon>
        <taxon>Arthropoda</taxon>
        <taxon>Chelicerata</taxon>
        <taxon>Arachnida</taxon>
        <taxon>Acari</taxon>
        <taxon>Parasitiformes</taxon>
        <taxon>Ixodida</taxon>
        <taxon>Ixodoidea</taxon>
        <taxon>Ixodidae</taxon>
        <taxon>Rhipicephalinae</taxon>
        <taxon>Rhipicephalus</taxon>
        <taxon>Rhipicephalus</taxon>
    </lineage>
</organism>
<name>A0A224YJ99_9ACAR</name>
<evidence type="ECO:0008006" key="3">
    <source>
        <dbReference type="Google" id="ProtNLM"/>
    </source>
</evidence>
<keyword evidence="1" id="KW-0472">Membrane</keyword>
<protein>
    <recommendedName>
        <fullName evidence="3">Transmembrane protein</fullName>
    </recommendedName>
</protein>
<dbReference type="AlphaFoldDB" id="A0A224YJ99"/>
<reference evidence="2" key="1">
    <citation type="journal article" date="2017" name="Parasit. Vectors">
        <title>Sialotranscriptomics of Rhipicephalus zambeziensis reveals intricate expression profiles of secretory proteins and suggests tight temporal transcriptional regulation during blood-feeding.</title>
        <authorList>
            <person name="de Castro M.H."/>
            <person name="de Klerk D."/>
            <person name="Pienaar R."/>
            <person name="Rees D.J.G."/>
            <person name="Mans B.J."/>
        </authorList>
    </citation>
    <scope>NUCLEOTIDE SEQUENCE</scope>
    <source>
        <tissue evidence="2">Salivary glands</tissue>
    </source>
</reference>